<feature type="compositionally biased region" description="Polar residues" evidence="1">
    <location>
        <begin position="298"/>
        <end position="307"/>
    </location>
</feature>
<feature type="compositionally biased region" description="Basic and acidic residues" evidence="1">
    <location>
        <begin position="857"/>
        <end position="868"/>
    </location>
</feature>
<sequence>MQFEHTVSMESDLSAAYSNAGTVSMISVADSSRIKDGPSLELQDVDMEDSPHAQLSPVISLAPPRAQTEGTSGPSLRTKFKNKVNSTLASIKSSSNLKEKSRSQASSQSSPTTLGTGIPYGSSQASPTTIATSTSQYVSSSPTTPTTVPVPSMSAKASKPFWTFPRSRPESEASKQLPWGDTARPNSFSGKSAQETFSPAQDAVMVSPELGPTEGYAIFQAIGNVKSEQDLDSDESIDIIMPGDYDDYTPFAELSAKKRKKMEAAAAAAAAAATKDPPKKSHAMKRLLEKGKKKDQSNKSSAVSSTYERTDSLIKALQPRNSKKRPKDQDSIEQSQGNEPNKMAKGNSEEPPEWRRALMKSLHLGRNKARRISKDDTPDASQDGQGQGVDGSGARPRRSDSINSIRSRSLTTSTHAALLATTIPKPRGTALRRETLEMAMRRRRRSSAARSNLFADDVPMPSSARTSIYGDAKITHTFTSFTFELADMHAHDVVHNSATPGLFNFKRPSRLSISAPGADTSQEFQGFDSDGDALSGYTGDADISMEEINVRPRTPSAASVKLDSRDKGKSRDSGVIMSTTAHGRRKLSIIDAESDTVPELPTLTIRTRDLNRSNSGHGYSGSYGRSQLMENSGESPRSSPRRASGNTASPTLHRKPSRNLASAYNAGASPALSKATPALSMDEVVTWKPRNILQQTPPRPPVPAVDTTKPALTSRGSGLSSSTTLIPSSRTPYSANSSAFSQSPGLTELVSKNTVEPYPLQPVAALRHQRQPSLQHVQSQHQQQPSADTLLPQHLKNFSTASTLSASSGYSAQTLTSHSGLSAISQPVEFDPSQKFPTTPVDLKTMDFEALLQMAEQEQRKGRDEASLQKKGQATPTPRLSVEAAVSSPSSPTTSSVGGKNETSALSQGLRVVKNKGLSNQAVSAPNLEPLGQQANNNNNNNSAQSSPGGSSKGSGIHQLYTNSRALPKSATTASHQAPQGRNNSGIAFDLGPEGHNRSSQPRSKRVMKKKMSVIKLSGAVQGGRDLDGVIRVSVSSSADPNQWRSS</sequence>
<organism evidence="2 3">
    <name type="scientific">Podila minutissima</name>
    <dbReference type="NCBI Taxonomy" id="64525"/>
    <lineage>
        <taxon>Eukaryota</taxon>
        <taxon>Fungi</taxon>
        <taxon>Fungi incertae sedis</taxon>
        <taxon>Mucoromycota</taxon>
        <taxon>Mortierellomycotina</taxon>
        <taxon>Mortierellomycetes</taxon>
        <taxon>Mortierellales</taxon>
        <taxon>Mortierellaceae</taxon>
        <taxon>Podila</taxon>
    </lineage>
</organism>
<feature type="region of interest" description="Disordered" evidence="1">
    <location>
        <begin position="550"/>
        <end position="580"/>
    </location>
</feature>
<feature type="region of interest" description="Disordered" evidence="1">
    <location>
        <begin position="767"/>
        <end position="787"/>
    </location>
</feature>
<feature type="region of interest" description="Disordered" evidence="1">
    <location>
        <begin position="370"/>
        <end position="413"/>
    </location>
</feature>
<dbReference type="Proteomes" id="UP000696485">
    <property type="component" value="Unassembled WGS sequence"/>
</dbReference>
<name>A0A9P5VN66_9FUNG</name>
<evidence type="ECO:0000313" key="3">
    <source>
        <dbReference type="Proteomes" id="UP000696485"/>
    </source>
</evidence>
<feature type="compositionally biased region" description="Polar residues" evidence="1">
    <location>
        <begin position="111"/>
        <end position="131"/>
    </location>
</feature>
<feature type="compositionally biased region" description="Polar residues" evidence="1">
    <location>
        <begin position="184"/>
        <end position="196"/>
    </location>
</feature>
<feature type="compositionally biased region" description="Polar residues" evidence="1">
    <location>
        <begin position="83"/>
        <end position="96"/>
    </location>
</feature>
<feature type="region of interest" description="Disordered" evidence="1">
    <location>
        <begin position="603"/>
        <end position="658"/>
    </location>
</feature>
<protein>
    <submittedName>
        <fullName evidence="2">Uncharacterized protein</fullName>
    </submittedName>
</protein>
<reference evidence="2" key="1">
    <citation type="journal article" date="2020" name="Fungal Divers.">
        <title>Resolving the Mortierellaceae phylogeny through synthesis of multi-gene phylogenetics and phylogenomics.</title>
        <authorList>
            <person name="Vandepol N."/>
            <person name="Liber J."/>
            <person name="Desiro A."/>
            <person name="Na H."/>
            <person name="Kennedy M."/>
            <person name="Barry K."/>
            <person name="Grigoriev I.V."/>
            <person name="Miller A.N."/>
            <person name="O'Donnell K."/>
            <person name="Stajich J.E."/>
            <person name="Bonito G."/>
        </authorList>
    </citation>
    <scope>NUCLEOTIDE SEQUENCE</scope>
    <source>
        <strain evidence="2">NVP1</strain>
    </source>
</reference>
<dbReference type="AlphaFoldDB" id="A0A9P5VN66"/>
<feature type="region of interest" description="Disordered" evidence="1">
    <location>
        <begin position="691"/>
        <end position="739"/>
    </location>
</feature>
<dbReference type="EMBL" id="JAAAUY010000202">
    <property type="protein sequence ID" value="KAF9333439.1"/>
    <property type="molecule type" value="Genomic_DNA"/>
</dbReference>
<feature type="compositionally biased region" description="Low complexity" evidence="1">
    <location>
        <begin position="771"/>
        <end position="786"/>
    </location>
</feature>
<feature type="compositionally biased region" description="Basic and acidic residues" evidence="1">
    <location>
        <begin position="288"/>
        <end position="297"/>
    </location>
</feature>
<feature type="compositionally biased region" description="Low complexity" evidence="1">
    <location>
        <begin position="612"/>
        <end position="626"/>
    </location>
</feature>
<feature type="region of interest" description="Disordered" evidence="1">
    <location>
        <begin position="928"/>
        <end position="1011"/>
    </location>
</feature>
<feature type="region of interest" description="Disordered" evidence="1">
    <location>
        <begin position="856"/>
        <end position="903"/>
    </location>
</feature>
<feature type="region of interest" description="Disordered" evidence="1">
    <location>
        <begin position="288"/>
        <end position="353"/>
    </location>
</feature>
<feature type="compositionally biased region" description="Polar residues" evidence="1">
    <location>
        <begin position="628"/>
        <end position="638"/>
    </location>
</feature>
<gene>
    <name evidence="2" type="ORF">BG006_003646</name>
</gene>
<feature type="compositionally biased region" description="Low complexity" evidence="1">
    <location>
        <begin position="401"/>
        <end position="413"/>
    </location>
</feature>
<feature type="compositionally biased region" description="Low complexity" evidence="1">
    <location>
        <begin position="932"/>
        <end position="956"/>
    </location>
</feature>
<comment type="caution">
    <text evidence="2">The sequence shown here is derived from an EMBL/GenBank/DDBJ whole genome shotgun (WGS) entry which is preliminary data.</text>
</comment>
<feature type="compositionally biased region" description="Basic and acidic residues" evidence="1">
    <location>
        <begin position="562"/>
        <end position="572"/>
    </location>
</feature>
<keyword evidence="3" id="KW-1185">Reference proteome</keyword>
<accession>A0A9P5VN66</accession>
<evidence type="ECO:0000256" key="1">
    <source>
        <dbReference type="SAM" id="MobiDB-lite"/>
    </source>
</evidence>
<feature type="compositionally biased region" description="Polar residues" evidence="1">
    <location>
        <begin position="960"/>
        <end position="986"/>
    </location>
</feature>
<proteinExistence type="predicted"/>
<feature type="compositionally biased region" description="Low complexity" evidence="1">
    <location>
        <begin position="132"/>
        <end position="152"/>
    </location>
</feature>
<evidence type="ECO:0000313" key="2">
    <source>
        <dbReference type="EMBL" id="KAF9333439.1"/>
    </source>
</evidence>
<feature type="compositionally biased region" description="Low complexity" evidence="1">
    <location>
        <begin position="713"/>
        <end position="732"/>
    </location>
</feature>
<feature type="region of interest" description="Disordered" evidence="1">
    <location>
        <begin position="47"/>
        <end position="196"/>
    </location>
</feature>
<feature type="compositionally biased region" description="Low complexity" evidence="1">
    <location>
        <begin position="884"/>
        <end position="899"/>
    </location>
</feature>